<name>A0A7J5U0G1_9BACT</name>
<dbReference type="AlphaFoldDB" id="A0A7J5U0G1"/>
<dbReference type="RefSeq" id="WP_152124222.1">
    <property type="nucleotide sequence ID" value="NZ_WELI01000003.1"/>
</dbReference>
<accession>A0A7J5U0G1</accession>
<protein>
    <submittedName>
        <fullName evidence="1">Uncharacterized protein</fullName>
    </submittedName>
</protein>
<organism evidence="1 2">
    <name type="scientific">Rudanella paleaurantiibacter</name>
    <dbReference type="NCBI Taxonomy" id="2614655"/>
    <lineage>
        <taxon>Bacteria</taxon>
        <taxon>Pseudomonadati</taxon>
        <taxon>Bacteroidota</taxon>
        <taxon>Cytophagia</taxon>
        <taxon>Cytophagales</taxon>
        <taxon>Cytophagaceae</taxon>
        <taxon>Rudanella</taxon>
    </lineage>
</organism>
<keyword evidence="2" id="KW-1185">Reference proteome</keyword>
<evidence type="ECO:0000313" key="2">
    <source>
        <dbReference type="Proteomes" id="UP000488299"/>
    </source>
</evidence>
<proteinExistence type="predicted"/>
<sequence>MRQAITRDQLFEGAVVLYDGQERYTAIVQSVGKEQVCLLDIYGFCEERSTYSELRPCAISHYTLCRLGFRETEPLSTCYTMVLQTGRRPVSLYRKDRVWVLQIEANVVYVESLHQLQLVIWSLTGVMLKPMPAQPELEDDLINY</sequence>
<dbReference type="Proteomes" id="UP000488299">
    <property type="component" value="Unassembled WGS sequence"/>
</dbReference>
<comment type="caution">
    <text evidence="1">The sequence shown here is derived from an EMBL/GenBank/DDBJ whole genome shotgun (WGS) entry which is preliminary data.</text>
</comment>
<dbReference type="EMBL" id="WELI01000003">
    <property type="protein sequence ID" value="KAB7731242.1"/>
    <property type="molecule type" value="Genomic_DNA"/>
</dbReference>
<gene>
    <name evidence="1" type="ORF">F5984_10590</name>
</gene>
<reference evidence="1 2" key="1">
    <citation type="submission" date="2019-10" db="EMBL/GenBank/DDBJ databases">
        <title>Rudanella paleaurantiibacter sp. nov., isolated from sludge.</title>
        <authorList>
            <person name="Xu S.Q."/>
        </authorList>
    </citation>
    <scope>NUCLEOTIDE SEQUENCE [LARGE SCALE GENOMIC DNA]</scope>
    <source>
        <strain evidence="1 2">HX-22-17</strain>
    </source>
</reference>
<evidence type="ECO:0000313" key="1">
    <source>
        <dbReference type="EMBL" id="KAB7731242.1"/>
    </source>
</evidence>